<feature type="binding site" evidence="6">
    <location>
        <position position="157"/>
    </location>
    <ligand>
        <name>FMN</name>
        <dbReference type="ChEBI" id="CHEBI:58210"/>
    </ligand>
</feature>
<reference evidence="9" key="1">
    <citation type="submission" date="2017-01" db="EMBL/GenBank/DDBJ databases">
        <title>Komagataeibacter sp. MSKU9 whole genome sequencing project.</title>
        <authorList>
            <person name="Matsutani M."/>
            <person name="Naloka K."/>
            <person name="Theeragool G."/>
            <person name="Yakushi T."/>
            <person name="Matsushita K."/>
        </authorList>
    </citation>
    <scope>NUCLEOTIDE SEQUENCE [LARGE SCALE GENOMIC DNA]</scope>
    <source>
        <strain evidence="9">MSKU9</strain>
    </source>
</reference>
<gene>
    <name evidence="8" type="ORF">MSKU9_0192</name>
</gene>
<dbReference type="InterPro" id="IPR051260">
    <property type="entry name" value="Diverse_substr_monoxygenases"/>
</dbReference>
<evidence type="ECO:0000256" key="6">
    <source>
        <dbReference type="PIRSR" id="PIRSR000337-1"/>
    </source>
</evidence>
<keyword evidence="4 8" id="KW-0503">Monooxygenase</keyword>
<evidence type="ECO:0000256" key="5">
    <source>
        <dbReference type="ARBA" id="ARBA00033748"/>
    </source>
</evidence>
<evidence type="ECO:0000256" key="4">
    <source>
        <dbReference type="ARBA" id="ARBA00023033"/>
    </source>
</evidence>
<dbReference type="AlphaFoldDB" id="A0A4P5NQL3"/>
<evidence type="ECO:0000256" key="3">
    <source>
        <dbReference type="ARBA" id="ARBA00023002"/>
    </source>
</evidence>
<dbReference type="SUPFAM" id="SSF51679">
    <property type="entry name" value="Bacterial luciferase-like"/>
    <property type="match status" value="1"/>
</dbReference>
<accession>A0A4P5NQL3</accession>
<dbReference type="GO" id="GO:0016705">
    <property type="term" value="F:oxidoreductase activity, acting on paired donors, with incorporation or reduction of molecular oxygen"/>
    <property type="evidence" value="ECO:0007669"/>
    <property type="project" value="InterPro"/>
</dbReference>
<feature type="binding site" evidence="6">
    <location>
        <position position="57"/>
    </location>
    <ligand>
        <name>FMN</name>
        <dbReference type="ChEBI" id="CHEBI:58210"/>
    </ligand>
</feature>
<feature type="binding site" evidence="6">
    <location>
        <position position="153"/>
    </location>
    <ligand>
        <name>FMN</name>
        <dbReference type="ChEBI" id="CHEBI:58210"/>
    </ligand>
</feature>
<keyword evidence="1 6" id="KW-0285">Flavoprotein</keyword>
<keyword evidence="2 6" id="KW-0288">FMN</keyword>
<dbReference type="RefSeq" id="WP_227002291.1">
    <property type="nucleotide sequence ID" value="NZ_BDLU01000008.1"/>
</dbReference>
<feature type="binding site" evidence="6">
    <location>
        <position position="103"/>
    </location>
    <ligand>
        <name>FMN</name>
        <dbReference type="ChEBI" id="CHEBI:58210"/>
    </ligand>
</feature>
<comment type="similarity">
    <text evidence="5">Belongs to the NtaA/SnaA/DszA monooxygenase family.</text>
</comment>
<keyword evidence="9" id="KW-1185">Reference proteome</keyword>
<keyword evidence="3" id="KW-0560">Oxidoreductase</keyword>
<dbReference type="Proteomes" id="UP000315095">
    <property type="component" value="Unassembled WGS sequence"/>
</dbReference>
<dbReference type="NCBIfam" id="TIGR03860">
    <property type="entry name" value="FMN_nitrolo"/>
    <property type="match status" value="1"/>
</dbReference>
<dbReference type="FunFam" id="3.20.20.30:FF:000008">
    <property type="entry name" value="Xenobiotic compound monooxygenase A subunit"/>
    <property type="match status" value="1"/>
</dbReference>
<comment type="caution">
    <text evidence="8">The sequence shown here is derived from an EMBL/GenBank/DDBJ whole genome shotgun (WGS) entry which is preliminary data.</text>
</comment>
<evidence type="ECO:0000259" key="7">
    <source>
        <dbReference type="Pfam" id="PF00296"/>
    </source>
</evidence>
<dbReference type="PANTHER" id="PTHR30011">
    <property type="entry name" value="ALKANESULFONATE MONOOXYGENASE-RELATED"/>
    <property type="match status" value="1"/>
</dbReference>
<dbReference type="EMBL" id="BDLU01000008">
    <property type="protein sequence ID" value="GCE82051.1"/>
    <property type="molecule type" value="Genomic_DNA"/>
</dbReference>
<organism evidence="8 9">
    <name type="scientific">Komagataeibacter diospyri</name>
    <dbReference type="NCBI Taxonomy" id="1932662"/>
    <lineage>
        <taxon>Bacteria</taxon>
        <taxon>Pseudomonadati</taxon>
        <taxon>Pseudomonadota</taxon>
        <taxon>Alphaproteobacteria</taxon>
        <taxon>Acetobacterales</taxon>
        <taxon>Acetobacteraceae</taxon>
        <taxon>Komagataeibacter</taxon>
    </lineage>
</organism>
<dbReference type="InterPro" id="IPR016215">
    <property type="entry name" value="NTA_MOA"/>
</dbReference>
<protein>
    <submittedName>
        <fullName evidence="8">Monooxygenase</fullName>
    </submittedName>
</protein>
<evidence type="ECO:0000256" key="1">
    <source>
        <dbReference type="ARBA" id="ARBA00022630"/>
    </source>
</evidence>
<feature type="domain" description="Luciferase-like" evidence="7">
    <location>
        <begin position="26"/>
        <end position="391"/>
    </location>
</feature>
<dbReference type="PIRSF" id="PIRSF000337">
    <property type="entry name" value="NTA_MOA"/>
    <property type="match status" value="1"/>
</dbReference>
<dbReference type="GO" id="GO:0004497">
    <property type="term" value="F:monooxygenase activity"/>
    <property type="evidence" value="ECO:0007669"/>
    <property type="project" value="UniProtKB-KW"/>
</dbReference>
<evidence type="ECO:0000256" key="2">
    <source>
        <dbReference type="ARBA" id="ARBA00022643"/>
    </source>
</evidence>
<sequence>MKEIRLNAFDMNCVSHQASGLWRHPRDRSDQYHTLQYWTDLARTLERGLFDALFLADVLGIYDVYGASPDAALRNAAQVPVNDPAMLVTAMASVTRNLGFGLTATLSYEHPFPFARRISTLDHLTQGRIGWNIVTGYLNSAAKSTGKAQQSSHDARYEIADEYMQVVYDLWEGSWEDDAVRRDRTSGVFTDPLKVHRIRHDGKYFTVDAIHLSEPSPQRTPVLFQAGASRRGQQFAGTHAECVFIAGPSKEIVRKTVASIRGQAQIQGRRSDEPLIFSLLTIVTAPTHEEAWAKYEDYKQYISLEGALTLLSGWTGVDFAQYQYDEPVRHVRNDAINSAIDSLTILNPDKVWTVGELARHAAIGGMGVTIVGSPTEIADQMEAWMEETGIDGFNLAYAVTPETFENIVDLIIPELQKRGRYKTAYQPGTLRQKLFGRGDRLGNTHIAHESRFHKVFEKIGQVQTVSGTFHKL</sequence>
<evidence type="ECO:0000313" key="8">
    <source>
        <dbReference type="EMBL" id="GCE82051.1"/>
    </source>
</evidence>
<feature type="binding site" evidence="6">
    <location>
        <position position="229"/>
    </location>
    <ligand>
        <name>FMN</name>
        <dbReference type="ChEBI" id="CHEBI:58210"/>
    </ligand>
</feature>
<proteinExistence type="inferred from homology"/>
<dbReference type="Pfam" id="PF00296">
    <property type="entry name" value="Bac_luciferase"/>
    <property type="match status" value="1"/>
</dbReference>
<dbReference type="InterPro" id="IPR011251">
    <property type="entry name" value="Luciferase-like_dom"/>
</dbReference>
<dbReference type="Gene3D" id="3.20.20.30">
    <property type="entry name" value="Luciferase-like domain"/>
    <property type="match status" value="1"/>
</dbReference>
<dbReference type="InterPro" id="IPR036661">
    <property type="entry name" value="Luciferase-like_sf"/>
</dbReference>
<dbReference type="PANTHER" id="PTHR30011:SF16">
    <property type="entry name" value="C2H2 FINGER DOMAIN TRANSCRIPTION FACTOR (EUROFUNG)-RELATED"/>
    <property type="match status" value="1"/>
</dbReference>
<evidence type="ECO:0000313" key="9">
    <source>
        <dbReference type="Proteomes" id="UP000315095"/>
    </source>
</evidence>
<name>A0A4P5NQL3_9PROT</name>